<evidence type="ECO:0000313" key="1">
    <source>
        <dbReference type="EMBL" id="KAI8545060.1"/>
    </source>
</evidence>
<comment type="caution">
    <text evidence="1">The sequence shown here is derived from an EMBL/GenBank/DDBJ whole genome shotgun (WGS) entry which is preliminary data.</text>
</comment>
<sequence length="762" mass="84690">MAASRLSTPLHLLKHIRPSNHPPLLRHLSSSSADDPPPPPSNNTLVTEILTILQNNPTNWTSNDELRSLLSHSSHSLSPSSLYQITRSFATTTEALKFLDYIRTTLPAPPDPDSLSTSFQAIFELAESRDQPNYSPEKVSQLFTSFKEYNIPLNVNSAALLVRCFGRAGLVSDSILVYKELDPDSRNTHICNVLLGELMRAGRVDDAFQVLDEMLLCRDGKISPNESTVDIVMGGLLRRDVNGRRVSEEEIVGLVSKFGEHRVFPSPVRLTQLITKLCRSGKIDRAWDVLHEVMNAGGEVQAPSCNALLTGLRRNRDFPRMNKLLAEMKENGVQPDVITFGILLNHLCKFRRVDEALEMFEKMSGGSGSEGFSVTPDTILYNTLIDGFCKVGRQEKGLVLVEQMRSHGCEPNTVTYNCLIGGFCKAGEIDKARELFDVMNKEGVLPNVITLNSLVGGMCKHGRINSAMEFFNEMQGKGLKGNAITYTALINAFCNVNNIDKAMELFNDMSKVECSPDAIVYHTLIAGLTQAGRLDDASFIASVMKKNGFCLDVLSYNILIGGFCRKNKLYKAYGMLKEMEQAGVKPDRVTFNTLISYFTKVGDFSTAHEFLRKMVYEGLMPSVVTYGALIHAYCLVGNLDNAMKLFREMSSGSRVSPNTAIFNMLIDSLCKNKKVEVALSLMDDMKDKGVRPNTNTFNAMLKGLQDINWLEKAFELMNQMTEQACNPDYVTMEILTNWLPAVGETEKLKSFVQGYEVSLSIA</sequence>
<keyword evidence="2" id="KW-1185">Reference proteome</keyword>
<name>A0ACC0MVP7_RHOML</name>
<evidence type="ECO:0000313" key="2">
    <source>
        <dbReference type="Proteomes" id="UP001062846"/>
    </source>
</evidence>
<dbReference type="EMBL" id="CM046394">
    <property type="protein sequence ID" value="KAI8545060.1"/>
    <property type="molecule type" value="Genomic_DNA"/>
</dbReference>
<protein>
    <submittedName>
        <fullName evidence="1">Uncharacterized protein</fullName>
    </submittedName>
</protein>
<proteinExistence type="predicted"/>
<reference evidence="1" key="1">
    <citation type="submission" date="2022-02" db="EMBL/GenBank/DDBJ databases">
        <title>Plant Genome Project.</title>
        <authorList>
            <person name="Zhang R.-G."/>
        </authorList>
    </citation>
    <scope>NUCLEOTIDE SEQUENCE</scope>
    <source>
        <strain evidence="1">AT1</strain>
    </source>
</reference>
<dbReference type="Proteomes" id="UP001062846">
    <property type="component" value="Chromosome 7"/>
</dbReference>
<organism evidence="1 2">
    <name type="scientific">Rhododendron molle</name>
    <name type="common">Chinese azalea</name>
    <name type="synonym">Azalea mollis</name>
    <dbReference type="NCBI Taxonomy" id="49168"/>
    <lineage>
        <taxon>Eukaryota</taxon>
        <taxon>Viridiplantae</taxon>
        <taxon>Streptophyta</taxon>
        <taxon>Embryophyta</taxon>
        <taxon>Tracheophyta</taxon>
        <taxon>Spermatophyta</taxon>
        <taxon>Magnoliopsida</taxon>
        <taxon>eudicotyledons</taxon>
        <taxon>Gunneridae</taxon>
        <taxon>Pentapetalae</taxon>
        <taxon>asterids</taxon>
        <taxon>Ericales</taxon>
        <taxon>Ericaceae</taxon>
        <taxon>Ericoideae</taxon>
        <taxon>Rhodoreae</taxon>
        <taxon>Rhododendron</taxon>
    </lineage>
</organism>
<gene>
    <name evidence="1" type="ORF">RHMOL_Rhmol07G0013100</name>
</gene>
<accession>A0ACC0MVP7</accession>